<dbReference type="InterPro" id="IPR043728">
    <property type="entry name" value="DUF5671"/>
</dbReference>
<feature type="transmembrane region" description="Helical" evidence="1">
    <location>
        <begin position="64"/>
        <end position="88"/>
    </location>
</feature>
<proteinExistence type="predicted"/>
<sequence>MAQELHTFIKEALDKKIPRDEIKKALRKASWQEDEIAAALASFADVNFPIAVPKRKPYLSAREAFLYLLMFLCLYLSAFSFGSLIFHFINRWIPDLLNPYHSESVRELRFAIASLIVTFPLYFYLTLRAVSAVRRDPEKKVSKVRKWLTYLTLFVAAGIIIGDLIALLTNLLGGELTLRFVLKVLTVLAIAGSIFGYYLWNFRKEEKES</sequence>
<reference evidence="3 4" key="1">
    <citation type="journal article" date="2016" name="Nat. Commun.">
        <title>Thousands of microbial genomes shed light on interconnected biogeochemical processes in an aquifer system.</title>
        <authorList>
            <person name="Anantharaman K."/>
            <person name="Brown C.T."/>
            <person name="Hug L.A."/>
            <person name="Sharon I."/>
            <person name="Castelle C.J."/>
            <person name="Probst A.J."/>
            <person name="Thomas B.C."/>
            <person name="Singh A."/>
            <person name="Wilkins M.J."/>
            <person name="Karaoz U."/>
            <person name="Brodie E.L."/>
            <person name="Williams K.H."/>
            <person name="Hubbard S.S."/>
            <person name="Banfield J.F."/>
        </authorList>
    </citation>
    <scope>NUCLEOTIDE SEQUENCE [LARGE SCALE GENOMIC DNA]</scope>
</reference>
<dbReference type="Proteomes" id="UP000176897">
    <property type="component" value="Unassembled WGS sequence"/>
</dbReference>
<feature type="transmembrane region" description="Helical" evidence="1">
    <location>
        <begin position="147"/>
        <end position="168"/>
    </location>
</feature>
<organism evidence="3 4">
    <name type="scientific">Candidatus Uhrbacteria bacterium RIFCSPLOWO2_01_FULL_47_24</name>
    <dbReference type="NCBI Taxonomy" id="1802401"/>
    <lineage>
        <taxon>Bacteria</taxon>
        <taxon>Candidatus Uhriibacteriota</taxon>
    </lineage>
</organism>
<evidence type="ECO:0000313" key="3">
    <source>
        <dbReference type="EMBL" id="OGL81489.1"/>
    </source>
</evidence>
<gene>
    <name evidence="3" type="ORF">A3B21_03920</name>
</gene>
<name>A0A1F7UTA7_9BACT</name>
<dbReference type="AlphaFoldDB" id="A0A1F7UTA7"/>
<protein>
    <recommendedName>
        <fullName evidence="2">DUF5671 domain-containing protein</fullName>
    </recommendedName>
</protein>
<evidence type="ECO:0000313" key="4">
    <source>
        <dbReference type="Proteomes" id="UP000176897"/>
    </source>
</evidence>
<keyword evidence="1" id="KW-0472">Membrane</keyword>
<accession>A0A1F7UTA7</accession>
<dbReference type="EMBL" id="MGEJ01000005">
    <property type="protein sequence ID" value="OGL81489.1"/>
    <property type="molecule type" value="Genomic_DNA"/>
</dbReference>
<comment type="caution">
    <text evidence="3">The sequence shown here is derived from an EMBL/GenBank/DDBJ whole genome shotgun (WGS) entry which is preliminary data.</text>
</comment>
<keyword evidence="1" id="KW-0812">Transmembrane</keyword>
<dbReference type="STRING" id="1802401.A3B21_03920"/>
<feature type="transmembrane region" description="Helical" evidence="1">
    <location>
        <begin position="108"/>
        <end position="127"/>
    </location>
</feature>
<dbReference type="Pfam" id="PF18920">
    <property type="entry name" value="DUF5671"/>
    <property type="match status" value="1"/>
</dbReference>
<feature type="domain" description="DUF5671" evidence="2">
    <location>
        <begin position="63"/>
        <end position="197"/>
    </location>
</feature>
<evidence type="ECO:0000256" key="1">
    <source>
        <dbReference type="SAM" id="Phobius"/>
    </source>
</evidence>
<evidence type="ECO:0000259" key="2">
    <source>
        <dbReference type="Pfam" id="PF18920"/>
    </source>
</evidence>
<keyword evidence="1" id="KW-1133">Transmembrane helix</keyword>
<feature type="transmembrane region" description="Helical" evidence="1">
    <location>
        <begin position="180"/>
        <end position="200"/>
    </location>
</feature>